<reference evidence="14 15" key="1">
    <citation type="submission" date="2019-03" db="EMBL/GenBank/DDBJ databases">
        <title>Single cell metagenomics reveals metabolic interactions within the superorganism composed of flagellate Streblomastix strix and complex community of Bacteroidetes bacteria on its surface.</title>
        <authorList>
            <person name="Treitli S.C."/>
            <person name="Kolisko M."/>
            <person name="Husnik F."/>
            <person name="Keeling P."/>
            <person name="Hampl V."/>
        </authorList>
    </citation>
    <scope>NUCLEOTIDE SEQUENCE [LARGE SCALE GENOMIC DNA]</scope>
    <source>
        <strain evidence="14">ST1C</strain>
    </source>
</reference>
<feature type="domain" description="Thg1 C-terminal" evidence="13">
    <location>
        <begin position="154"/>
        <end position="194"/>
    </location>
</feature>
<dbReference type="GO" id="GO:0005525">
    <property type="term" value="F:GTP binding"/>
    <property type="evidence" value="ECO:0007669"/>
    <property type="project" value="UniProtKB-KW"/>
</dbReference>
<keyword evidence="7" id="KW-0479">Metal-binding</keyword>
<keyword evidence="5" id="KW-0819">tRNA processing</keyword>
<dbReference type="Gene3D" id="3.30.70.3000">
    <property type="match status" value="1"/>
</dbReference>
<evidence type="ECO:0000256" key="9">
    <source>
        <dbReference type="ARBA" id="ARBA00022842"/>
    </source>
</evidence>
<evidence type="ECO:0000259" key="12">
    <source>
        <dbReference type="Pfam" id="PF04446"/>
    </source>
</evidence>
<evidence type="ECO:0000256" key="4">
    <source>
        <dbReference type="ARBA" id="ARBA00022679"/>
    </source>
</evidence>
<comment type="cofactor">
    <cofactor evidence="1">
        <name>Mg(2+)</name>
        <dbReference type="ChEBI" id="CHEBI:18420"/>
    </cofactor>
</comment>
<dbReference type="Proteomes" id="UP000324800">
    <property type="component" value="Unassembled WGS sequence"/>
</dbReference>
<dbReference type="GO" id="GO:0006400">
    <property type="term" value="P:tRNA modification"/>
    <property type="evidence" value="ECO:0007669"/>
    <property type="project" value="InterPro"/>
</dbReference>
<feature type="domain" description="Thg1 C-terminal" evidence="13">
    <location>
        <begin position="286"/>
        <end position="354"/>
    </location>
</feature>
<dbReference type="AlphaFoldDB" id="A0A5J4X457"/>
<dbReference type="EC" id="2.7.7.79" evidence="3"/>
<dbReference type="InterPro" id="IPR007537">
    <property type="entry name" value="tRNAHis_GuaTrfase_Thg1"/>
</dbReference>
<evidence type="ECO:0000259" key="13">
    <source>
        <dbReference type="Pfam" id="PF14413"/>
    </source>
</evidence>
<evidence type="ECO:0000256" key="3">
    <source>
        <dbReference type="ARBA" id="ARBA00012511"/>
    </source>
</evidence>
<sequence length="436" mass="50788">MTNTKFDYVKKFEFDDTIPPEFHIIVRVDGHGFTKMCNKFHFQKPNDNRALDLMSYAARAVMNFFSDIILAYGQSDEYSFLFRKDAKCLSRRATKISTLVASCFSSHYVIGWPIFFGQEISLQAPLYSSDDFDQSDVCVPFFDGRTVAYPNPQVVRDYFSWRYMDCHINNLYNTTFWKLVEIGKDNTFDNRDAELFLNKKFPPMSDMNQLTDVLLIEEKVIQQSLQTKQDDIKLVNQQKQSSKLSKTLTIEKMRNIITSLKFTGNDEQPKEEQRKVLSDYLSLNSSAAFKNETLHRFGINYNDTDERHKKGTTIIRIIQREPDIEKHSTVSDEQSIQSSSSKQSNLDKQSSKQELNLNSSIIEIYVDIHSDDFWNGYPELLGHFINRVFDPFNSTSKDHINDTHTQPTNKKGKMKKEEQLDKGEMLQDQKEDLNDK</sequence>
<feature type="domain" description="tRNAHis guanylyltransferase catalytic" evidence="12">
    <location>
        <begin position="6"/>
        <end position="150"/>
    </location>
</feature>
<evidence type="ECO:0000256" key="10">
    <source>
        <dbReference type="ARBA" id="ARBA00023134"/>
    </source>
</evidence>
<proteinExistence type="inferred from homology"/>
<name>A0A5J4X457_9EUKA</name>
<evidence type="ECO:0000256" key="11">
    <source>
        <dbReference type="SAM" id="MobiDB-lite"/>
    </source>
</evidence>
<keyword evidence="9" id="KW-0460">Magnesium</keyword>
<dbReference type="GO" id="GO:0008193">
    <property type="term" value="F:tRNA guanylyltransferase activity"/>
    <property type="evidence" value="ECO:0007669"/>
    <property type="project" value="UniProtKB-EC"/>
</dbReference>
<evidence type="ECO:0000256" key="8">
    <source>
        <dbReference type="ARBA" id="ARBA00022741"/>
    </source>
</evidence>
<evidence type="ECO:0000256" key="5">
    <source>
        <dbReference type="ARBA" id="ARBA00022694"/>
    </source>
</evidence>
<dbReference type="InterPro" id="IPR024956">
    <property type="entry name" value="tRNAHis_GuaTrfase_cat"/>
</dbReference>
<keyword evidence="6 14" id="KW-0548">Nucleotidyltransferase</keyword>
<dbReference type="PANTHER" id="PTHR12729:SF6">
    <property type="entry name" value="TRNA(HIS) GUANYLYLTRANSFERASE-RELATED"/>
    <property type="match status" value="1"/>
</dbReference>
<feature type="region of interest" description="Disordered" evidence="11">
    <location>
        <begin position="395"/>
        <end position="436"/>
    </location>
</feature>
<dbReference type="PANTHER" id="PTHR12729">
    <property type="entry name" value="TRNA(HIS) GUANYLYLTRANSFERASE-RELATED"/>
    <property type="match status" value="1"/>
</dbReference>
<dbReference type="EMBL" id="SNRW01000339">
    <property type="protein sequence ID" value="KAA6401753.1"/>
    <property type="molecule type" value="Genomic_DNA"/>
</dbReference>
<evidence type="ECO:0000313" key="14">
    <source>
        <dbReference type="EMBL" id="KAA6401753.1"/>
    </source>
</evidence>
<comment type="similarity">
    <text evidence="2">Belongs to the tRNA(His) guanylyltransferase family.</text>
</comment>
<evidence type="ECO:0000256" key="7">
    <source>
        <dbReference type="ARBA" id="ARBA00022723"/>
    </source>
</evidence>
<keyword evidence="4 14" id="KW-0808">Transferase</keyword>
<evidence type="ECO:0000256" key="6">
    <source>
        <dbReference type="ARBA" id="ARBA00022695"/>
    </source>
</evidence>
<gene>
    <name evidence="14" type="ORF">EZS28_002725</name>
</gene>
<feature type="region of interest" description="Disordered" evidence="11">
    <location>
        <begin position="323"/>
        <end position="352"/>
    </location>
</feature>
<protein>
    <recommendedName>
        <fullName evidence="3">tRNA(His) guanylyltransferase</fullName>
        <ecNumber evidence="3">2.7.7.79</ecNumber>
    </recommendedName>
</protein>
<keyword evidence="8" id="KW-0547">Nucleotide-binding</keyword>
<dbReference type="Pfam" id="PF14413">
    <property type="entry name" value="Thg1C"/>
    <property type="match status" value="2"/>
</dbReference>
<feature type="compositionally biased region" description="Basic and acidic residues" evidence="11">
    <location>
        <begin position="415"/>
        <end position="436"/>
    </location>
</feature>
<comment type="caution">
    <text evidence="14">The sequence shown here is derived from an EMBL/GenBank/DDBJ whole genome shotgun (WGS) entry which is preliminary data.</text>
</comment>
<dbReference type="GO" id="GO:0000287">
    <property type="term" value="F:magnesium ion binding"/>
    <property type="evidence" value="ECO:0007669"/>
    <property type="project" value="InterPro"/>
</dbReference>
<dbReference type="OrthoDB" id="62560at2759"/>
<evidence type="ECO:0000256" key="1">
    <source>
        <dbReference type="ARBA" id="ARBA00001946"/>
    </source>
</evidence>
<dbReference type="InterPro" id="IPR025845">
    <property type="entry name" value="Thg1_C_dom"/>
</dbReference>
<evidence type="ECO:0000313" key="15">
    <source>
        <dbReference type="Proteomes" id="UP000324800"/>
    </source>
</evidence>
<accession>A0A5J4X457</accession>
<dbReference type="InterPro" id="IPR038469">
    <property type="entry name" value="tRNAHis_GuaTrfase_Thg1_sf"/>
</dbReference>
<keyword evidence="10" id="KW-0342">GTP-binding</keyword>
<organism evidence="14 15">
    <name type="scientific">Streblomastix strix</name>
    <dbReference type="NCBI Taxonomy" id="222440"/>
    <lineage>
        <taxon>Eukaryota</taxon>
        <taxon>Metamonada</taxon>
        <taxon>Preaxostyla</taxon>
        <taxon>Oxymonadida</taxon>
        <taxon>Streblomastigidae</taxon>
        <taxon>Streblomastix</taxon>
    </lineage>
</organism>
<dbReference type="Pfam" id="PF04446">
    <property type="entry name" value="Thg1"/>
    <property type="match status" value="1"/>
</dbReference>
<feature type="compositionally biased region" description="Low complexity" evidence="11">
    <location>
        <begin position="331"/>
        <end position="348"/>
    </location>
</feature>
<evidence type="ECO:0000256" key="2">
    <source>
        <dbReference type="ARBA" id="ARBA00010113"/>
    </source>
</evidence>